<name>R9RAF6_9FUSO</name>
<gene>
    <name evidence="1" type="ORF">HMPREF0409_01103</name>
</gene>
<dbReference type="EMBL" id="CP003723">
    <property type="protein sequence ID" value="AGM23088.1"/>
    <property type="molecule type" value="Genomic_DNA"/>
</dbReference>
<accession>R9RAF6</accession>
<dbReference type="RefSeq" id="WP_016339661.1">
    <property type="nucleotide sequence ID" value="NC_021281.1"/>
</dbReference>
<evidence type="ECO:0000313" key="2">
    <source>
        <dbReference type="Proteomes" id="UP000014361"/>
    </source>
</evidence>
<protein>
    <submittedName>
        <fullName evidence="1">Uncharacterized protein</fullName>
    </submittedName>
</protein>
<dbReference type="PATRIC" id="fig|469607.3.peg.633"/>
<evidence type="ECO:0000313" key="1">
    <source>
        <dbReference type="EMBL" id="AGM23088.1"/>
    </source>
</evidence>
<dbReference type="HOGENOM" id="CLU_155788_0_0_0"/>
<dbReference type="Proteomes" id="UP000014361">
    <property type="component" value="Chromosome"/>
</dbReference>
<organism evidence="1 2">
    <name type="scientific">Fusobacterium animalis 4_8</name>
    <dbReference type="NCBI Taxonomy" id="469607"/>
    <lineage>
        <taxon>Bacteria</taxon>
        <taxon>Fusobacteriati</taxon>
        <taxon>Fusobacteriota</taxon>
        <taxon>Fusobacteriia</taxon>
        <taxon>Fusobacteriales</taxon>
        <taxon>Fusobacteriaceae</taxon>
        <taxon>Fusobacterium</taxon>
    </lineage>
</organism>
<proteinExistence type="predicted"/>
<sequence length="135" mass="15998">MESVEKKVVEIRKNLLRIMDLKKKMIDCEVSWLQMIRMLELTQYEAIKFKNGELPEAEKRALKILENTPKNIIERDSKYKLFSKFLLEKGITATGFAKKLGVDIDKIHRILREIPVNRDYEIENKIEKEMGVKIF</sequence>
<reference evidence="1 2" key="1">
    <citation type="submission" date="2012-07" db="EMBL/GenBank/DDBJ databases">
        <title>The Genome Sequence of Fusobacterium sp. 4_8.</title>
        <authorList>
            <consortium name="The Broad Institute Genome Sequencing Platform"/>
            <person name="Earl A."/>
            <person name="Ward D."/>
            <person name="Feldgarden M."/>
            <person name="Gevers D."/>
            <person name="Sibley C.D."/>
            <person name="White A.P."/>
            <person name="Crowley S."/>
            <person name="Surette M."/>
            <person name="Strauss J.C."/>
            <person name="Ambrose C.E."/>
            <person name="Allen-Vercoe E."/>
            <person name="Walker B."/>
            <person name="Young S.K."/>
            <person name="Zeng Q."/>
            <person name="Gargeya S."/>
            <person name="Fitzgerald M."/>
            <person name="Haas B."/>
            <person name="Abouelleil A."/>
            <person name="Alvarado L."/>
            <person name="Arachchi H.M."/>
            <person name="Berlin A.M."/>
            <person name="Chapman S.B."/>
            <person name="Goldberg J."/>
            <person name="Griggs A."/>
            <person name="Gujja S."/>
            <person name="Hansen M."/>
            <person name="Howarth C."/>
            <person name="Imamovic A."/>
            <person name="Larimer J."/>
            <person name="McCowen C."/>
            <person name="Montmayeur A."/>
            <person name="Murphy C."/>
            <person name="Neiman D."/>
            <person name="Pearson M."/>
            <person name="Priest M."/>
            <person name="Roberts A."/>
            <person name="Saif S."/>
            <person name="Shea T."/>
            <person name="Sisk P."/>
            <person name="Sykes S."/>
            <person name="Wortman J."/>
            <person name="Nusbaum C."/>
            <person name="Birren B."/>
        </authorList>
    </citation>
    <scope>NUCLEOTIDE SEQUENCE [LARGE SCALE GENOMIC DNA]</scope>
    <source>
        <strain evidence="1 2">4_8</strain>
    </source>
</reference>
<dbReference type="KEGG" id="fus:HMPREF0409_01103"/>
<dbReference type="AlphaFoldDB" id="R9RAF6"/>